<evidence type="ECO:0000256" key="11">
    <source>
        <dbReference type="ARBA" id="ARBA00023225"/>
    </source>
</evidence>
<name>A0A4R8MK61_9BACT</name>
<proteinExistence type="inferred from homology"/>
<dbReference type="InterPro" id="IPR006135">
    <property type="entry name" value="T3SS_substrate_exporter"/>
</dbReference>
<evidence type="ECO:0000256" key="1">
    <source>
        <dbReference type="ARBA" id="ARBA00004651"/>
    </source>
</evidence>
<dbReference type="SUPFAM" id="SSF160544">
    <property type="entry name" value="EscU C-terminal domain-like"/>
    <property type="match status" value="1"/>
</dbReference>
<dbReference type="InterPro" id="IPR029025">
    <property type="entry name" value="T3SS_substrate_exporter_C"/>
</dbReference>
<comment type="caution">
    <text evidence="14">The sequence shown here is derived from an EMBL/GenBank/DDBJ whole genome shotgun (WGS) entry which is preliminary data.</text>
</comment>
<keyword evidence="15" id="KW-1185">Reference proteome</keyword>
<evidence type="ECO:0000256" key="12">
    <source>
        <dbReference type="RuleBase" id="RU364091"/>
    </source>
</evidence>
<dbReference type="NCBIfam" id="TIGR00328">
    <property type="entry name" value="flhB"/>
    <property type="match status" value="1"/>
</dbReference>
<evidence type="ECO:0000256" key="3">
    <source>
        <dbReference type="ARBA" id="ARBA00021622"/>
    </source>
</evidence>
<evidence type="ECO:0000256" key="2">
    <source>
        <dbReference type="ARBA" id="ARBA00010690"/>
    </source>
</evidence>
<comment type="subcellular location">
    <subcellularLocation>
        <location evidence="1">Cell membrane</location>
        <topology evidence="1">Multi-pass membrane protein</topology>
    </subcellularLocation>
</comment>
<dbReference type="PANTHER" id="PTHR30531">
    <property type="entry name" value="FLAGELLAR BIOSYNTHETIC PROTEIN FLHB"/>
    <property type="match status" value="1"/>
</dbReference>
<protein>
    <recommendedName>
        <fullName evidence="3 12">Flagellar biosynthetic protein FlhB</fullName>
    </recommendedName>
</protein>
<evidence type="ECO:0000256" key="8">
    <source>
        <dbReference type="ARBA" id="ARBA00022927"/>
    </source>
</evidence>
<keyword evidence="10 12" id="KW-0472">Membrane</keyword>
<evidence type="ECO:0000313" key="15">
    <source>
        <dbReference type="Proteomes" id="UP000295066"/>
    </source>
</evidence>
<feature type="transmembrane region" description="Helical" evidence="12">
    <location>
        <begin position="97"/>
        <end position="121"/>
    </location>
</feature>
<dbReference type="FunFam" id="3.40.1690.10:FF:000001">
    <property type="entry name" value="Flagellar biosynthetic protein FlhB"/>
    <property type="match status" value="1"/>
</dbReference>
<dbReference type="OrthoDB" id="9807950at2"/>
<sequence>MTFDLQFFSQERTEPATPRKRRKEREEGRVAKSQDLGAAAVILVGLFALLVFGRFLFSRILAFTTDMIAFMGGNTLREDGWFSVIRDETMYALVVPWLPIGLAAAVGALIVTVSQVGFFITAKPLAPKMDRFNPVSGLKKVLSLRSLVEMVKGLLKAALFALVIYFSLRKDTPELVHAIRFPLEAGVSQLLWKLLGLSFRLAFLLLVIAVFDYAYQKWEFERSIKMSKQELKEEYKQMEGDPQIKSKIRQKQRELARNRMMSSVPKADVVITNPTHLAVALEYDRKVMDAPVVCAKGSGFLARKIREVAEENSVPVVENKPLARSLFETLEVGEEVPEEFYRAVAEVLAFVYRIRTEKRPASPGGKREGPEEKDGQSPVFM</sequence>
<feature type="transmembrane region" description="Helical" evidence="12">
    <location>
        <begin position="190"/>
        <end position="215"/>
    </location>
</feature>
<dbReference type="PANTHER" id="PTHR30531:SF12">
    <property type="entry name" value="FLAGELLAR BIOSYNTHETIC PROTEIN FLHB"/>
    <property type="match status" value="1"/>
</dbReference>
<evidence type="ECO:0000256" key="5">
    <source>
        <dbReference type="ARBA" id="ARBA00022475"/>
    </source>
</evidence>
<feature type="transmembrane region" description="Helical" evidence="12">
    <location>
        <begin position="142"/>
        <end position="166"/>
    </location>
</feature>
<keyword evidence="14" id="KW-0966">Cell projection</keyword>
<dbReference type="Pfam" id="PF01312">
    <property type="entry name" value="Bac_export_2"/>
    <property type="match status" value="1"/>
</dbReference>
<evidence type="ECO:0000256" key="10">
    <source>
        <dbReference type="ARBA" id="ARBA00023136"/>
    </source>
</evidence>
<dbReference type="GO" id="GO:0009306">
    <property type="term" value="P:protein secretion"/>
    <property type="evidence" value="ECO:0007669"/>
    <property type="project" value="InterPro"/>
</dbReference>
<keyword evidence="11 12" id="KW-1006">Bacterial flagellum protein export</keyword>
<comment type="similarity">
    <text evidence="2 12">Belongs to the type III secretion exporter family.</text>
</comment>
<evidence type="ECO:0000256" key="4">
    <source>
        <dbReference type="ARBA" id="ARBA00022448"/>
    </source>
</evidence>
<comment type="function">
    <text evidence="12">Required for formation of the rod structure in the basal body of the flagellar apparatus. Together with FliI and FliH, may constitute the export apparatus of flagellin.</text>
</comment>
<keyword evidence="7 12" id="KW-1005">Bacterial flagellum biogenesis</keyword>
<evidence type="ECO:0000256" key="6">
    <source>
        <dbReference type="ARBA" id="ARBA00022692"/>
    </source>
</evidence>
<reference evidence="14 15" key="1">
    <citation type="submission" date="2019-03" db="EMBL/GenBank/DDBJ databases">
        <title>Genomic Encyclopedia of Type Strains, Phase IV (KMG-IV): sequencing the most valuable type-strain genomes for metagenomic binning, comparative biology and taxonomic classification.</title>
        <authorList>
            <person name="Goeker M."/>
        </authorList>
    </citation>
    <scope>NUCLEOTIDE SEQUENCE [LARGE SCALE GENOMIC DNA]</scope>
    <source>
        <strain evidence="14 15">DSM 25964</strain>
    </source>
</reference>
<feature type="region of interest" description="Disordered" evidence="13">
    <location>
        <begin position="358"/>
        <end position="381"/>
    </location>
</feature>
<dbReference type="Proteomes" id="UP000295066">
    <property type="component" value="Unassembled WGS sequence"/>
</dbReference>
<keyword evidence="6 12" id="KW-0812">Transmembrane</keyword>
<dbReference type="RefSeq" id="WP_133955760.1">
    <property type="nucleotide sequence ID" value="NZ_SORI01000001.1"/>
</dbReference>
<evidence type="ECO:0000256" key="7">
    <source>
        <dbReference type="ARBA" id="ARBA00022795"/>
    </source>
</evidence>
<keyword evidence="8 12" id="KW-0653">Protein transport</keyword>
<dbReference type="Gene3D" id="3.40.1690.10">
    <property type="entry name" value="secretion proteins EscU"/>
    <property type="match status" value="1"/>
</dbReference>
<evidence type="ECO:0000256" key="13">
    <source>
        <dbReference type="SAM" id="MobiDB-lite"/>
    </source>
</evidence>
<feature type="transmembrane region" description="Helical" evidence="12">
    <location>
        <begin position="36"/>
        <end position="57"/>
    </location>
</feature>
<gene>
    <name evidence="12" type="primary">flhB</name>
    <name evidence="14" type="ORF">C8D99_101214</name>
</gene>
<feature type="compositionally biased region" description="Basic and acidic residues" evidence="13">
    <location>
        <begin position="358"/>
        <end position="375"/>
    </location>
</feature>
<dbReference type="GO" id="GO:0044780">
    <property type="term" value="P:bacterial-type flagellum assembly"/>
    <property type="evidence" value="ECO:0007669"/>
    <property type="project" value="InterPro"/>
</dbReference>
<organism evidence="14 15">
    <name type="scientific">Aminivibrio pyruvatiphilus</name>
    <dbReference type="NCBI Taxonomy" id="1005740"/>
    <lineage>
        <taxon>Bacteria</taxon>
        <taxon>Thermotogati</taxon>
        <taxon>Synergistota</taxon>
        <taxon>Synergistia</taxon>
        <taxon>Synergistales</taxon>
        <taxon>Aminobacteriaceae</taxon>
        <taxon>Aminivibrio</taxon>
    </lineage>
</organism>
<dbReference type="EMBL" id="SORI01000001">
    <property type="protein sequence ID" value="TDY65067.1"/>
    <property type="molecule type" value="Genomic_DNA"/>
</dbReference>
<keyword evidence="9 12" id="KW-1133">Transmembrane helix</keyword>
<evidence type="ECO:0000256" key="9">
    <source>
        <dbReference type="ARBA" id="ARBA00022989"/>
    </source>
</evidence>
<dbReference type="Gene3D" id="6.10.250.2080">
    <property type="match status" value="1"/>
</dbReference>
<keyword evidence="14" id="KW-0969">Cilium</keyword>
<dbReference type="InterPro" id="IPR006136">
    <property type="entry name" value="FlhB"/>
</dbReference>
<accession>A0A4R8MK61</accession>
<evidence type="ECO:0000313" key="14">
    <source>
        <dbReference type="EMBL" id="TDY65067.1"/>
    </source>
</evidence>
<dbReference type="PRINTS" id="PR00950">
    <property type="entry name" value="TYPE3IMSPROT"/>
</dbReference>
<keyword evidence="5 12" id="KW-1003">Cell membrane</keyword>
<dbReference type="AlphaFoldDB" id="A0A4R8MK61"/>
<keyword evidence="14" id="KW-0282">Flagellum</keyword>
<keyword evidence="4 12" id="KW-0813">Transport</keyword>
<dbReference type="GO" id="GO:0005886">
    <property type="term" value="C:plasma membrane"/>
    <property type="evidence" value="ECO:0007669"/>
    <property type="project" value="UniProtKB-SubCell"/>
</dbReference>